<dbReference type="Gene3D" id="3.30.420.10">
    <property type="entry name" value="Ribonuclease H-like superfamily/Ribonuclease H"/>
    <property type="match status" value="1"/>
</dbReference>
<dbReference type="Proteomes" id="UP000235220">
    <property type="component" value="Chromosome 15"/>
</dbReference>
<dbReference type="InterPro" id="IPR053151">
    <property type="entry name" value="RNase_H-like"/>
</dbReference>
<dbReference type="RefSeq" id="XP_018821506.1">
    <property type="nucleotide sequence ID" value="XM_018965961.1"/>
</dbReference>
<keyword evidence="1" id="KW-1185">Reference proteome</keyword>
<dbReference type="InterPro" id="IPR044730">
    <property type="entry name" value="RNase_H-like_dom_plant"/>
</dbReference>
<dbReference type="PANTHER" id="PTHR47723">
    <property type="entry name" value="OS05G0353850 PROTEIN"/>
    <property type="match status" value="1"/>
</dbReference>
<dbReference type="InterPro" id="IPR012337">
    <property type="entry name" value="RNaseH-like_sf"/>
</dbReference>
<reference evidence="2" key="1">
    <citation type="submission" date="2025-08" db="UniProtKB">
        <authorList>
            <consortium name="RefSeq"/>
        </authorList>
    </citation>
    <scope>IDENTIFICATION</scope>
    <source>
        <tissue evidence="2">Leaves</tissue>
    </source>
</reference>
<dbReference type="InterPro" id="IPR036397">
    <property type="entry name" value="RNaseH_sf"/>
</dbReference>
<dbReference type="OrthoDB" id="1906820at2759"/>
<evidence type="ECO:0000313" key="2">
    <source>
        <dbReference type="RefSeq" id="XP_018821506.1"/>
    </source>
</evidence>
<dbReference type="GO" id="GO:0003676">
    <property type="term" value="F:nucleic acid binding"/>
    <property type="evidence" value="ECO:0007669"/>
    <property type="project" value="InterPro"/>
</dbReference>
<dbReference type="PANTHER" id="PTHR47723:SF19">
    <property type="entry name" value="POLYNUCLEOTIDYL TRANSFERASE, RIBONUCLEASE H-LIKE SUPERFAMILY PROTEIN"/>
    <property type="match status" value="1"/>
</dbReference>
<name>A0A2I4EQ36_JUGRE</name>
<dbReference type="GeneID" id="108991630"/>
<dbReference type="AlphaFoldDB" id="A0A2I4EQ36"/>
<dbReference type="Gramene" id="Jr15_06550_p1">
    <property type="protein sequence ID" value="cds.Jr15_06550_p1"/>
    <property type="gene ID" value="Jr15_06550"/>
</dbReference>
<dbReference type="KEGG" id="jre:108991630"/>
<sequence>MGAIFADPHMVGVGVIFRDSEGTVLLVASMKESEVGDPAEIEMVAMLRGLQLCIPMGIEKLILESDSLLMVNQMNEDTKPWSLFGNIIKETRQFSTRFKSCIVQHVGRLGNTVAHNLARHAWYVQDVTIWSGSCPDFVKEAVWVDNSM</sequence>
<gene>
    <name evidence="2" type="primary">LOC108991630</name>
</gene>
<dbReference type="SUPFAM" id="SSF53098">
    <property type="entry name" value="Ribonuclease H-like"/>
    <property type="match status" value="1"/>
</dbReference>
<evidence type="ECO:0000313" key="1">
    <source>
        <dbReference type="Proteomes" id="UP000235220"/>
    </source>
</evidence>
<accession>A0A2I4EQ36</accession>
<dbReference type="Pfam" id="PF13456">
    <property type="entry name" value="RVT_3"/>
    <property type="match status" value="1"/>
</dbReference>
<proteinExistence type="predicted"/>
<dbReference type="GO" id="GO:0004523">
    <property type="term" value="F:RNA-DNA hybrid ribonuclease activity"/>
    <property type="evidence" value="ECO:0007669"/>
    <property type="project" value="InterPro"/>
</dbReference>
<organism evidence="1 2">
    <name type="scientific">Juglans regia</name>
    <name type="common">English walnut</name>
    <dbReference type="NCBI Taxonomy" id="51240"/>
    <lineage>
        <taxon>Eukaryota</taxon>
        <taxon>Viridiplantae</taxon>
        <taxon>Streptophyta</taxon>
        <taxon>Embryophyta</taxon>
        <taxon>Tracheophyta</taxon>
        <taxon>Spermatophyta</taxon>
        <taxon>Magnoliopsida</taxon>
        <taxon>eudicotyledons</taxon>
        <taxon>Gunneridae</taxon>
        <taxon>Pentapetalae</taxon>
        <taxon>rosids</taxon>
        <taxon>fabids</taxon>
        <taxon>Fagales</taxon>
        <taxon>Juglandaceae</taxon>
        <taxon>Juglans</taxon>
    </lineage>
</organism>
<dbReference type="CDD" id="cd06222">
    <property type="entry name" value="RNase_H_like"/>
    <property type="match status" value="1"/>
</dbReference>
<protein>
    <submittedName>
        <fullName evidence="2">Uncharacterized protein LOC108991630</fullName>
    </submittedName>
</protein>
<dbReference type="InterPro" id="IPR002156">
    <property type="entry name" value="RNaseH_domain"/>
</dbReference>